<name>A0AAN8X3W9_HALRR</name>
<dbReference type="Proteomes" id="UP001381693">
    <property type="component" value="Unassembled WGS sequence"/>
</dbReference>
<keyword evidence="2" id="KW-1185">Reference proteome</keyword>
<gene>
    <name evidence="1" type="ORF">SK128_024937</name>
</gene>
<proteinExistence type="predicted"/>
<evidence type="ECO:0000313" key="1">
    <source>
        <dbReference type="EMBL" id="KAK7077475.1"/>
    </source>
</evidence>
<evidence type="ECO:0000313" key="2">
    <source>
        <dbReference type="Proteomes" id="UP001381693"/>
    </source>
</evidence>
<accession>A0AAN8X3W9</accession>
<sequence length="169" mass="19011">MSPVDGVDAAGLIPEFCITPGENLNFAIPTLHLYGGYDPKPGFSGLACAPEKLSNERFWNALSPDSHRWSINATEFAHQEYLDEFYRLENEVTHFCGFNEDLPKDVYPVFRNFAAGSTVAFFRALFDANCNDYLVYLEDPNLMSVDTTERHVNPTGACPTPYCTWEPLL</sequence>
<reference evidence="1 2" key="1">
    <citation type="submission" date="2023-11" db="EMBL/GenBank/DDBJ databases">
        <title>Halocaridina rubra genome assembly.</title>
        <authorList>
            <person name="Smith C."/>
        </authorList>
    </citation>
    <scope>NUCLEOTIDE SEQUENCE [LARGE SCALE GENOMIC DNA]</scope>
    <source>
        <strain evidence="1">EP-1</strain>
        <tissue evidence="1">Whole</tissue>
    </source>
</reference>
<comment type="caution">
    <text evidence="1">The sequence shown here is derived from an EMBL/GenBank/DDBJ whole genome shotgun (WGS) entry which is preliminary data.</text>
</comment>
<protein>
    <submittedName>
        <fullName evidence="1">Uncharacterized protein</fullName>
    </submittedName>
</protein>
<dbReference type="EMBL" id="JAXCGZ010008731">
    <property type="protein sequence ID" value="KAK7077475.1"/>
    <property type="molecule type" value="Genomic_DNA"/>
</dbReference>
<organism evidence="1 2">
    <name type="scientific">Halocaridina rubra</name>
    <name type="common">Hawaiian red shrimp</name>
    <dbReference type="NCBI Taxonomy" id="373956"/>
    <lineage>
        <taxon>Eukaryota</taxon>
        <taxon>Metazoa</taxon>
        <taxon>Ecdysozoa</taxon>
        <taxon>Arthropoda</taxon>
        <taxon>Crustacea</taxon>
        <taxon>Multicrustacea</taxon>
        <taxon>Malacostraca</taxon>
        <taxon>Eumalacostraca</taxon>
        <taxon>Eucarida</taxon>
        <taxon>Decapoda</taxon>
        <taxon>Pleocyemata</taxon>
        <taxon>Caridea</taxon>
        <taxon>Atyoidea</taxon>
        <taxon>Atyidae</taxon>
        <taxon>Halocaridina</taxon>
    </lineage>
</organism>
<dbReference type="AlphaFoldDB" id="A0AAN8X3W9"/>
<dbReference type="InterPro" id="IPR017395">
    <property type="entry name" value="Chlorophyllase-like"/>
</dbReference>
<dbReference type="Pfam" id="PF07224">
    <property type="entry name" value="Chlorophyllase"/>
    <property type="match status" value="1"/>
</dbReference>